<evidence type="ECO:0000313" key="2">
    <source>
        <dbReference type="Proteomes" id="UP000235994"/>
    </source>
</evidence>
<proteinExistence type="predicted"/>
<reference evidence="1 2" key="1">
    <citation type="submission" date="2018-01" db="EMBL/GenBank/DDBJ databases">
        <title>The draft genome of an aniline degradation strain ANB-1.</title>
        <authorList>
            <person name="Zhang L."/>
            <person name="Jiang J."/>
        </authorList>
    </citation>
    <scope>NUCLEOTIDE SEQUENCE [LARGE SCALE GENOMIC DNA]</scope>
    <source>
        <strain evidence="1 2">ANB-1</strain>
    </source>
</reference>
<dbReference type="AlphaFoldDB" id="A0A2N8KEM4"/>
<evidence type="ECO:0000313" key="1">
    <source>
        <dbReference type="EMBL" id="PND31905.1"/>
    </source>
</evidence>
<organism evidence="1 2">
    <name type="scientific">Achromobacter pulmonis</name>
    <dbReference type="NCBI Taxonomy" id="1389932"/>
    <lineage>
        <taxon>Bacteria</taxon>
        <taxon>Pseudomonadati</taxon>
        <taxon>Pseudomonadota</taxon>
        <taxon>Betaproteobacteria</taxon>
        <taxon>Burkholderiales</taxon>
        <taxon>Alcaligenaceae</taxon>
        <taxon>Achromobacter</taxon>
    </lineage>
</organism>
<accession>A0A2N8KEM4</accession>
<sequence length="244" mass="27854">METIDWAVGEKFIDSLGLEDGLLIPELISHNVDRFRDPFVGKALCKEVWASKILLRTDDGFSSDFFQDFAWKRRRSIVSKGDVSHTFKNIRDQVVPGSISFYAAFSDKVNWHRIFKTWCEIFPPQLGMLHAFAGPELAPSAKYDSFQIGSFNALLKPEVPNIGWAMVYGDEFAQEVNVRRIVEAGFAIENVGNGYLVRVTDSINDVVADFWQFSRRRAELKKLFRAGFFLTEDEPLREKIVSDA</sequence>
<gene>
    <name evidence="1" type="ORF">C1I89_23575</name>
</gene>
<dbReference type="Proteomes" id="UP000235994">
    <property type="component" value="Unassembled WGS sequence"/>
</dbReference>
<dbReference type="EMBL" id="POQS01000006">
    <property type="protein sequence ID" value="PND31905.1"/>
    <property type="molecule type" value="Genomic_DNA"/>
</dbReference>
<name>A0A2N8KEM4_9BURK</name>
<comment type="caution">
    <text evidence="1">The sequence shown here is derived from an EMBL/GenBank/DDBJ whole genome shotgun (WGS) entry which is preliminary data.</text>
</comment>
<keyword evidence="2" id="KW-1185">Reference proteome</keyword>
<protein>
    <submittedName>
        <fullName evidence="1">Uncharacterized protein</fullName>
    </submittedName>
</protein>